<dbReference type="GO" id="GO:0003700">
    <property type="term" value="F:DNA-binding transcription factor activity"/>
    <property type="evidence" value="ECO:0007669"/>
    <property type="project" value="InterPro"/>
</dbReference>
<evidence type="ECO:0000259" key="1">
    <source>
        <dbReference type="Pfam" id="PF04542"/>
    </source>
</evidence>
<evidence type="ECO:0000313" key="2">
    <source>
        <dbReference type="EMBL" id="HJB27618.1"/>
    </source>
</evidence>
<organism evidence="2 3">
    <name type="scientific">Candidatus Blautia faecavium</name>
    <dbReference type="NCBI Taxonomy" id="2838487"/>
    <lineage>
        <taxon>Bacteria</taxon>
        <taxon>Bacillati</taxon>
        <taxon>Bacillota</taxon>
        <taxon>Clostridia</taxon>
        <taxon>Lachnospirales</taxon>
        <taxon>Lachnospiraceae</taxon>
        <taxon>Blautia</taxon>
    </lineage>
</organism>
<proteinExistence type="predicted"/>
<sequence>MEERYEQNKTYNSETLYKYCRLLNYGRKENDRKLIQLASNKIYDEIYLLVYDLLWEKYPKLMRNPRHMQDLTQEIWVKIMQNIGNFDLRARASTFLMPWIINAVTEYYAKNIGRSSTYYADKMRKIKGAINYLATIDMPPTYNNISELTDIPVSTIKKTMDHLYMNVSVSYDVLAEAGVEQRSSIPNPEDCAIKNDRTKAFNDFLCSILTKEELEILRLLINPDHPEKYDKASYREIAGKLHTTPQEVHRMIAKITAKIQNNAYKLEAESVLTPLFKKYMDEQPVPILDDGDLIDEHIAELRKFEE</sequence>
<dbReference type="InterPro" id="IPR014284">
    <property type="entry name" value="RNA_pol_sigma-70_dom"/>
</dbReference>
<reference evidence="2" key="1">
    <citation type="journal article" date="2021" name="PeerJ">
        <title>Extensive microbial diversity within the chicken gut microbiome revealed by metagenomics and culture.</title>
        <authorList>
            <person name="Gilroy R."/>
            <person name="Ravi A."/>
            <person name="Getino M."/>
            <person name="Pursley I."/>
            <person name="Horton D.L."/>
            <person name="Alikhan N.F."/>
            <person name="Baker D."/>
            <person name="Gharbi K."/>
            <person name="Hall N."/>
            <person name="Watson M."/>
            <person name="Adriaenssens E.M."/>
            <person name="Foster-Nyarko E."/>
            <person name="Jarju S."/>
            <person name="Secka A."/>
            <person name="Antonio M."/>
            <person name="Oren A."/>
            <person name="Chaudhuri R.R."/>
            <person name="La Ragione R."/>
            <person name="Hildebrand F."/>
            <person name="Pallen M.J."/>
        </authorList>
    </citation>
    <scope>NUCLEOTIDE SEQUENCE</scope>
    <source>
        <strain evidence="2">ChiSjej1B19-5720</strain>
    </source>
</reference>
<dbReference type="EMBL" id="DWYZ01000055">
    <property type="protein sequence ID" value="HJB27618.1"/>
    <property type="molecule type" value="Genomic_DNA"/>
</dbReference>
<accession>A0A9D2LS03</accession>
<comment type="caution">
    <text evidence="2">The sequence shown here is derived from an EMBL/GenBank/DDBJ whole genome shotgun (WGS) entry which is preliminary data.</text>
</comment>
<protein>
    <submittedName>
        <fullName evidence="2">Sigma-70 family RNA polymerase sigma factor</fullName>
    </submittedName>
</protein>
<dbReference type="SUPFAM" id="SSF88946">
    <property type="entry name" value="Sigma2 domain of RNA polymerase sigma factors"/>
    <property type="match status" value="1"/>
</dbReference>
<dbReference type="InterPro" id="IPR013324">
    <property type="entry name" value="RNA_pol_sigma_r3/r4-like"/>
</dbReference>
<gene>
    <name evidence="2" type="ORF">IAA06_02355</name>
</gene>
<dbReference type="GO" id="GO:0006352">
    <property type="term" value="P:DNA-templated transcription initiation"/>
    <property type="evidence" value="ECO:0007669"/>
    <property type="project" value="InterPro"/>
</dbReference>
<dbReference type="SUPFAM" id="SSF88659">
    <property type="entry name" value="Sigma3 and sigma4 domains of RNA polymerase sigma factors"/>
    <property type="match status" value="1"/>
</dbReference>
<dbReference type="Gene3D" id="1.10.1740.10">
    <property type="match status" value="1"/>
</dbReference>
<dbReference type="Proteomes" id="UP000823842">
    <property type="component" value="Unassembled WGS sequence"/>
</dbReference>
<dbReference type="InterPro" id="IPR013325">
    <property type="entry name" value="RNA_pol_sigma_r2"/>
</dbReference>
<feature type="domain" description="RNA polymerase sigma-70 region 2" evidence="1">
    <location>
        <begin position="54"/>
        <end position="111"/>
    </location>
</feature>
<dbReference type="Pfam" id="PF04542">
    <property type="entry name" value="Sigma70_r2"/>
    <property type="match status" value="1"/>
</dbReference>
<dbReference type="InterPro" id="IPR007627">
    <property type="entry name" value="RNA_pol_sigma70_r2"/>
</dbReference>
<reference evidence="2" key="2">
    <citation type="submission" date="2021-04" db="EMBL/GenBank/DDBJ databases">
        <authorList>
            <person name="Gilroy R."/>
        </authorList>
    </citation>
    <scope>NUCLEOTIDE SEQUENCE</scope>
    <source>
        <strain evidence="2">ChiSjej1B19-5720</strain>
    </source>
</reference>
<evidence type="ECO:0000313" key="3">
    <source>
        <dbReference type="Proteomes" id="UP000823842"/>
    </source>
</evidence>
<dbReference type="AlphaFoldDB" id="A0A9D2LS03"/>
<name>A0A9D2LS03_9FIRM</name>
<dbReference type="NCBIfam" id="TIGR02937">
    <property type="entry name" value="sigma70-ECF"/>
    <property type="match status" value="1"/>
</dbReference>
<dbReference type="Gene3D" id="1.20.140.160">
    <property type="match status" value="1"/>
</dbReference>